<organism evidence="2 3">
    <name type="scientific">Brassica carinata</name>
    <name type="common">Ethiopian mustard</name>
    <name type="synonym">Abyssinian cabbage</name>
    <dbReference type="NCBI Taxonomy" id="52824"/>
    <lineage>
        <taxon>Eukaryota</taxon>
        <taxon>Viridiplantae</taxon>
        <taxon>Streptophyta</taxon>
        <taxon>Embryophyta</taxon>
        <taxon>Tracheophyta</taxon>
        <taxon>Spermatophyta</taxon>
        <taxon>Magnoliopsida</taxon>
        <taxon>eudicotyledons</taxon>
        <taxon>Gunneridae</taxon>
        <taxon>Pentapetalae</taxon>
        <taxon>rosids</taxon>
        <taxon>malvids</taxon>
        <taxon>Brassicales</taxon>
        <taxon>Brassicaceae</taxon>
        <taxon>Brassiceae</taxon>
        <taxon>Brassica</taxon>
    </lineage>
</organism>
<comment type="caution">
    <text evidence="2">The sequence shown here is derived from an EMBL/GenBank/DDBJ whole genome shotgun (WGS) entry which is preliminary data.</text>
</comment>
<feature type="region of interest" description="Disordered" evidence="1">
    <location>
        <begin position="55"/>
        <end position="77"/>
    </location>
</feature>
<gene>
    <name evidence="2" type="ORF">Bca52824_043256</name>
</gene>
<reference evidence="2 3" key="1">
    <citation type="submission" date="2020-02" db="EMBL/GenBank/DDBJ databases">
        <authorList>
            <person name="Ma Q."/>
            <person name="Huang Y."/>
            <person name="Song X."/>
            <person name="Pei D."/>
        </authorList>
    </citation>
    <scope>NUCLEOTIDE SEQUENCE [LARGE SCALE GENOMIC DNA]</scope>
    <source>
        <strain evidence="2">Sxm20200214</strain>
        <tissue evidence="2">Leaf</tissue>
    </source>
</reference>
<name>A0A8X7RYY6_BRACI</name>
<dbReference type="OrthoDB" id="782771at2759"/>
<sequence length="119" mass="13505">MEMQSNCDLELRLHHPPCYDSSRSEIPQPKQEPQICVSSDLIHLQAKAILSLASRDVEERSDGSDPSIISSNMNRVHHQKTCTKRSLRSFLQKRNVRIQALSLPSVPHKSVYLISVSLM</sequence>
<dbReference type="Proteomes" id="UP000886595">
    <property type="component" value="Unassembled WGS sequence"/>
</dbReference>
<evidence type="ECO:0000313" key="2">
    <source>
        <dbReference type="EMBL" id="KAG2296587.1"/>
    </source>
</evidence>
<dbReference type="AlphaFoldDB" id="A0A8X7RYY6"/>
<dbReference type="EMBL" id="JAAMPC010000009">
    <property type="protein sequence ID" value="KAG2296587.1"/>
    <property type="molecule type" value="Genomic_DNA"/>
</dbReference>
<evidence type="ECO:0000313" key="3">
    <source>
        <dbReference type="Proteomes" id="UP000886595"/>
    </source>
</evidence>
<evidence type="ECO:0000256" key="1">
    <source>
        <dbReference type="SAM" id="MobiDB-lite"/>
    </source>
</evidence>
<keyword evidence="3" id="KW-1185">Reference proteome</keyword>
<protein>
    <submittedName>
        <fullName evidence="2">Uncharacterized protein</fullName>
    </submittedName>
</protein>
<proteinExistence type="predicted"/>
<accession>A0A8X7RYY6</accession>